<comment type="caution">
    <text evidence="1">The sequence shown here is derived from an EMBL/GenBank/DDBJ whole genome shotgun (WGS) entry which is preliminary data.</text>
</comment>
<evidence type="ECO:0000313" key="1">
    <source>
        <dbReference type="EMBL" id="GJD51043.1"/>
    </source>
</evidence>
<dbReference type="SUPFAM" id="SSF102588">
    <property type="entry name" value="LmbE-like"/>
    <property type="match status" value="1"/>
</dbReference>
<reference evidence="1" key="2">
    <citation type="submission" date="2021-08" db="EMBL/GenBank/DDBJ databases">
        <authorList>
            <person name="Tani A."/>
            <person name="Ola A."/>
            <person name="Ogura Y."/>
            <person name="Katsura K."/>
            <person name="Hayashi T."/>
        </authorList>
    </citation>
    <scope>NUCLEOTIDE SEQUENCE</scope>
    <source>
        <strain evidence="1">KCTC 52305</strain>
    </source>
</reference>
<dbReference type="EMBL" id="BPQH01000011">
    <property type="protein sequence ID" value="GJD51043.1"/>
    <property type="molecule type" value="Genomic_DNA"/>
</dbReference>
<proteinExistence type="predicted"/>
<dbReference type="Gene3D" id="3.40.50.10320">
    <property type="entry name" value="LmbE-like"/>
    <property type="match status" value="1"/>
</dbReference>
<evidence type="ECO:0000313" key="2">
    <source>
        <dbReference type="Proteomes" id="UP001055167"/>
    </source>
</evidence>
<gene>
    <name evidence="1" type="ORF">OPKNFCMD_3794</name>
</gene>
<dbReference type="PANTHER" id="PTHR12993">
    <property type="entry name" value="N-ACETYLGLUCOSAMINYL-PHOSPHATIDYLINOSITOL DE-N-ACETYLASE-RELATED"/>
    <property type="match status" value="1"/>
</dbReference>
<dbReference type="InterPro" id="IPR024078">
    <property type="entry name" value="LmbE-like_dom_sf"/>
</dbReference>
<dbReference type="Proteomes" id="UP001055167">
    <property type="component" value="Unassembled WGS sequence"/>
</dbReference>
<keyword evidence="2" id="KW-1185">Reference proteome</keyword>
<sequence length="275" mass="29465">MSAVATTQPRDAGPGGGERDVLAHLAARQPLDRAVALVTAHPDDESIGMGGVMAGFQNLTLLQLTDGAPLDLAAAEAAGFPTRRAYAAARRGELVDALQVTIEGRLSRLTCYEIPDGSLVDHLGVLIERLAEDLICVEAVFTHPFEGGHIDHDAAALAVQVACARLAARGGHAPARLEFTSYHRHHGLVRSGRFRDDPACPEIAVPLTPEAAWRKEAAFACHRSQADNLRFFGFGPERFRRAPVYDATRPPGGEPMYGEEAWRRLAAAMTALAPP</sequence>
<accession>A0ABQ4R0C4</accession>
<dbReference type="PANTHER" id="PTHR12993:SF29">
    <property type="entry name" value="BLR3841 PROTEIN"/>
    <property type="match status" value="1"/>
</dbReference>
<organism evidence="1 2">
    <name type="scientific">Methylobacterium crusticola</name>
    <dbReference type="NCBI Taxonomy" id="1697972"/>
    <lineage>
        <taxon>Bacteria</taxon>
        <taxon>Pseudomonadati</taxon>
        <taxon>Pseudomonadota</taxon>
        <taxon>Alphaproteobacteria</taxon>
        <taxon>Hyphomicrobiales</taxon>
        <taxon>Methylobacteriaceae</taxon>
        <taxon>Methylobacterium</taxon>
    </lineage>
</organism>
<evidence type="ECO:0008006" key="3">
    <source>
        <dbReference type="Google" id="ProtNLM"/>
    </source>
</evidence>
<dbReference type="InterPro" id="IPR003737">
    <property type="entry name" value="GlcNAc_PI_deacetylase-related"/>
</dbReference>
<protein>
    <recommendedName>
        <fullName evidence="3">PIG-L family deacetylase</fullName>
    </recommendedName>
</protein>
<name>A0ABQ4R0C4_9HYPH</name>
<reference evidence="1" key="1">
    <citation type="journal article" date="2021" name="Front. Microbiol.">
        <title>Comprehensive Comparative Genomics and Phenotyping of Methylobacterium Species.</title>
        <authorList>
            <person name="Alessa O."/>
            <person name="Ogura Y."/>
            <person name="Fujitani Y."/>
            <person name="Takami H."/>
            <person name="Hayashi T."/>
            <person name="Sahin N."/>
            <person name="Tani A."/>
        </authorList>
    </citation>
    <scope>NUCLEOTIDE SEQUENCE</scope>
    <source>
        <strain evidence="1">KCTC 52305</strain>
    </source>
</reference>
<dbReference type="Pfam" id="PF02585">
    <property type="entry name" value="PIG-L"/>
    <property type="match status" value="1"/>
</dbReference>